<evidence type="ECO:0000313" key="2">
    <source>
        <dbReference type="Proteomes" id="UP000824219"/>
    </source>
</evidence>
<reference evidence="1 2" key="1">
    <citation type="submission" date="2021-06" db="EMBL/GenBank/DDBJ databases">
        <title>Chromosome-level genome assembly of the red-tail catfish (Hemibagrus wyckioides).</title>
        <authorList>
            <person name="Shao F."/>
        </authorList>
    </citation>
    <scope>NUCLEOTIDE SEQUENCE [LARGE SCALE GENOMIC DNA]</scope>
    <source>
        <strain evidence="1">EC202008001</strain>
        <tissue evidence="1">Blood</tissue>
    </source>
</reference>
<dbReference type="EMBL" id="JAHKSW010000029">
    <property type="protein sequence ID" value="KAG7313815.1"/>
    <property type="molecule type" value="Genomic_DNA"/>
</dbReference>
<sequence>MTAVEIGTRAQLKASEVRQRDTLKWMSPPPQIINRTEQNRQDIRAGGGQTTWGRDSPRLDSRFCIIL</sequence>
<name>A0A9D3N3H5_9TELE</name>
<dbReference type="AlphaFoldDB" id="A0A9D3N3H5"/>
<dbReference type="Proteomes" id="UP000824219">
    <property type="component" value="Linkage Group LG29"/>
</dbReference>
<keyword evidence="2" id="KW-1185">Reference proteome</keyword>
<protein>
    <submittedName>
        <fullName evidence="1">Uncharacterized protein</fullName>
    </submittedName>
</protein>
<proteinExistence type="predicted"/>
<accession>A0A9D3N3H5</accession>
<evidence type="ECO:0000313" key="1">
    <source>
        <dbReference type="EMBL" id="KAG7313815.1"/>
    </source>
</evidence>
<comment type="caution">
    <text evidence="1">The sequence shown here is derived from an EMBL/GenBank/DDBJ whole genome shotgun (WGS) entry which is preliminary data.</text>
</comment>
<gene>
    <name evidence="1" type="ORF">KOW79_022311</name>
</gene>
<organism evidence="1 2">
    <name type="scientific">Hemibagrus wyckioides</name>
    <dbReference type="NCBI Taxonomy" id="337641"/>
    <lineage>
        <taxon>Eukaryota</taxon>
        <taxon>Metazoa</taxon>
        <taxon>Chordata</taxon>
        <taxon>Craniata</taxon>
        <taxon>Vertebrata</taxon>
        <taxon>Euteleostomi</taxon>
        <taxon>Actinopterygii</taxon>
        <taxon>Neopterygii</taxon>
        <taxon>Teleostei</taxon>
        <taxon>Ostariophysi</taxon>
        <taxon>Siluriformes</taxon>
        <taxon>Bagridae</taxon>
        <taxon>Hemibagrus</taxon>
    </lineage>
</organism>